<proteinExistence type="predicted"/>
<evidence type="ECO:0000313" key="2">
    <source>
        <dbReference type="Proteomes" id="UP000304912"/>
    </source>
</evidence>
<dbReference type="KEGG" id="salk:FBQ74_07265"/>
<dbReference type="RefSeq" id="WP_139756042.1">
    <property type="nucleotide sequence ID" value="NZ_CP039852.1"/>
</dbReference>
<accession>A0A5B7YDD9</accession>
<name>A0A5B7YDD9_9ALTE</name>
<dbReference type="Pfam" id="PF11456">
    <property type="entry name" value="DUF3019"/>
    <property type="match status" value="1"/>
</dbReference>
<dbReference type="EMBL" id="CP039852">
    <property type="protein sequence ID" value="QCZ93296.1"/>
    <property type="molecule type" value="Genomic_DNA"/>
</dbReference>
<evidence type="ECO:0000313" key="1">
    <source>
        <dbReference type="EMBL" id="QCZ93296.1"/>
    </source>
</evidence>
<dbReference type="OrthoDB" id="5772660at2"/>
<dbReference type="Proteomes" id="UP000304912">
    <property type="component" value="Chromosome"/>
</dbReference>
<gene>
    <name evidence="1" type="ORF">FBQ74_07265</name>
</gene>
<organism evidence="1 2">
    <name type="scientific">Salinimonas iocasae</name>
    <dbReference type="NCBI Taxonomy" id="2572577"/>
    <lineage>
        <taxon>Bacteria</taxon>
        <taxon>Pseudomonadati</taxon>
        <taxon>Pseudomonadota</taxon>
        <taxon>Gammaproteobacteria</taxon>
        <taxon>Alteromonadales</taxon>
        <taxon>Alteromonadaceae</taxon>
        <taxon>Alteromonas/Salinimonas group</taxon>
        <taxon>Salinimonas</taxon>
    </lineage>
</organism>
<dbReference type="AlphaFoldDB" id="A0A5B7YDD9"/>
<reference evidence="1 2" key="1">
    <citation type="submission" date="2019-04" db="EMBL/GenBank/DDBJ databases">
        <title>Salinimonas iocasae sp. nov., a halophilic bacterium isolated from the outer tube casing of tubeworms in Okinawa Trough.</title>
        <authorList>
            <person name="Zhang H."/>
            <person name="Wang H."/>
            <person name="Li C."/>
        </authorList>
    </citation>
    <scope>NUCLEOTIDE SEQUENCE [LARGE SCALE GENOMIC DNA]</scope>
    <source>
        <strain evidence="1 2">KX18D6</strain>
    </source>
</reference>
<dbReference type="InterPro" id="IPR021559">
    <property type="entry name" value="DUF3019"/>
</dbReference>
<protein>
    <submittedName>
        <fullName evidence="1">DUF3019 domain-containing protein</fullName>
    </submittedName>
</protein>
<sequence length="129" mass="14932">MYISNKTFTGTLAILFCLNIKTSWAEPQLNLQPETCVRDESGECQTTLNIQYTGEERRAVCIAIDHLVWEQCQEEARRHEVSVAVRTHQNLDVTALDAKDRRILSEATLILATFKPDATRKRRRFSWSY</sequence>
<keyword evidence="2" id="KW-1185">Reference proteome</keyword>